<name>A0AAQ3LFV0_9BACT</name>
<gene>
    <name evidence="11 13" type="primary">nadD</name>
    <name evidence="13" type="ORF">RZN69_22065</name>
</gene>
<dbReference type="HAMAP" id="MF_00244">
    <property type="entry name" value="NaMN_adenylyltr"/>
    <property type="match status" value="1"/>
</dbReference>
<keyword evidence="8 11" id="KW-0067">ATP-binding</keyword>
<reference evidence="13 14" key="1">
    <citation type="submission" date="2023-10" db="EMBL/GenBank/DDBJ databases">
        <title>Rubellicoccus peritrichatus gen. nov., sp. nov., isolated from an algae of coral reef tank.</title>
        <authorList>
            <person name="Luo J."/>
        </authorList>
    </citation>
    <scope>NUCLEOTIDE SEQUENCE [LARGE SCALE GENOMIC DNA]</scope>
    <source>
        <strain evidence="13 14">CR14</strain>
    </source>
</reference>
<dbReference type="NCBIfam" id="TIGR00482">
    <property type="entry name" value="nicotinate (nicotinamide) nucleotide adenylyltransferase"/>
    <property type="match status" value="1"/>
</dbReference>
<evidence type="ECO:0000256" key="6">
    <source>
        <dbReference type="ARBA" id="ARBA00022695"/>
    </source>
</evidence>
<sequence>MKDNGVKKIGFLGGAFDPIHLGHLIIAQDAYEQAELDSLYLVPTAQSPLKANAPQTTNEQRLAMVQAAIEEIPSFGVIDDELKRGGESFTYDTVASLRERWPDDRLFWIIGADQVEQLPLWHRIADLLKIVEFICIGRPGHKLQYPIGIPHDRLFSINGHLFDVSSTEIRTRIASGQSARFYLPAPVNDYIEKESLYQ</sequence>
<evidence type="ECO:0000256" key="5">
    <source>
        <dbReference type="ARBA" id="ARBA00022679"/>
    </source>
</evidence>
<dbReference type="NCBIfam" id="TIGR00125">
    <property type="entry name" value="cyt_tran_rel"/>
    <property type="match status" value="1"/>
</dbReference>
<dbReference type="AlphaFoldDB" id="A0AAQ3LFV0"/>
<dbReference type="GO" id="GO:0009435">
    <property type="term" value="P:NAD+ biosynthetic process"/>
    <property type="evidence" value="ECO:0007669"/>
    <property type="project" value="UniProtKB-UniRule"/>
</dbReference>
<dbReference type="Gene3D" id="3.40.50.620">
    <property type="entry name" value="HUPs"/>
    <property type="match status" value="1"/>
</dbReference>
<evidence type="ECO:0000256" key="1">
    <source>
        <dbReference type="ARBA" id="ARBA00002324"/>
    </source>
</evidence>
<comment type="function">
    <text evidence="1 11">Catalyzes the reversible adenylation of nicotinate mononucleotide (NaMN) to nicotinic acid adenine dinucleotide (NaAD).</text>
</comment>
<feature type="domain" description="Cytidyltransferase-like" evidence="12">
    <location>
        <begin position="12"/>
        <end position="172"/>
    </location>
</feature>
<dbReference type="InterPro" id="IPR014729">
    <property type="entry name" value="Rossmann-like_a/b/a_fold"/>
</dbReference>
<dbReference type="Pfam" id="PF01467">
    <property type="entry name" value="CTP_transf_like"/>
    <property type="match status" value="1"/>
</dbReference>
<dbReference type="GO" id="GO:0005524">
    <property type="term" value="F:ATP binding"/>
    <property type="evidence" value="ECO:0007669"/>
    <property type="project" value="UniProtKB-KW"/>
</dbReference>
<keyword evidence="5 11" id="KW-0808">Transferase</keyword>
<dbReference type="InterPro" id="IPR005248">
    <property type="entry name" value="NadD/NMNAT"/>
</dbReference>
<dbReference type="GO" id="GO:0004515">
    <property type="term" value="F:nicotinate-nucleotide adenylyltransferase activity"/>
    <property type="evidence" value="ECO:0007669"/>
    <property type="project" value="UniProtKB-UniRule"/>
</dbReference>
<dbReference type="PANTHER" id="PTHR39321:SF3">
    <property type="entry name" value="PHOSPHOPANTETHEINE ADENYLYLTRANSFERASE"/>
    <property type="match status" value="1"/>
</dbReference>
<dbReference type="PANTHER" id="PTHR39321">
    <property type="entry name" value="NICOTINATE-NUCLEOTIDE ADENYLYLTRANSFERASE-RELATED"/>
    <property type="match status" value="1"/>
</dbReference>
<organism evidence="13 14">
    <name type="scientific">Rubellicoccus peritrichatus</name>
    <dbReference type="NCBI Taxonomy" id="3080537"/>
    <lineage>
        <taxon>Bacteria</taxon>
        <taxon>Pseudomonadati</taxon>
        <taxon>Verrucomicrobiota</taxon>
        <taxon>Opitutia</taxon>
        <taxon>Puniceicoccales</taxon>
        <taxon>Cerasicoccaceae</taxon>
        <taxon>Rubellicoccus</taxon>
    </lineage>
</organism>
<evidence type="ECO:0000313" key="13">
    <source>
        <dbReference type="EMBL" id="WOO41314.1"/>
    </source>
</evidence>
<dbReference type="EMBL" id="CP136920">
    <property type="protein sequence ID" value="WOO41314.1"/>
    <property type="molecule type" value="Genomic_DNA"/>
</dbReference>
<dbReference type="NCBIfam" id="NF000840">
    <property type="entry name" value="PRK00071.1-3"/>
    <property type="match status" value="1"/>
</dbReference>
<evidence type="ECO:0000256" key="4">
    <source>
        <dbReference type="ARBA" id="ARBA00022642"/>
    </source>
</evidence>
<dbReference type="KEGG" id="puo:RZN69_22065"/>
<evidence type="ECO:0000256" key="10">
    <source>
        <dbReference type="ARBA" id="ARBA00048721"/>
    </source>
</evidence>
<comment type="catalytic activity">
    <reaction evidence="10 11">
        <text>nicotinate beta-D-ribonucleotide + ATP + H(+) = deamido-NAD(+) + diphosphate</text>
        <dbReference type="Rhea" id="RHEA:22860"/>
        <dbReference type="ChEBI" id="CHEBI:15378"/>
        <dbReference type="ChEBI" id="CHEBI:30616"/>
        <dbReference type="ChEBI" id="CHEBI:33019"/>
        <dbReference type="ChEBI" id="CHEBI:57502"/>
        <dbReference type="ChEBI" id="CHEBI:58437"/>
        <dbReference type="EC" id="2.7.7.18"/>
    </reaction>
</comment>
<keyword evidence="14" id="KW-1185">Reference proteome</keyword>
<evidence type="ECO:0000259" key="12">
    <source>
        <dbReference type="Pfam" id="PF01467"/>
    </source>
</evidence>
<dbReference type="EC" id="2.7.7.18" evidence="11"/>
<keyword evidence="6 11" id="KW-0548">Nucleotidyltransferase</keyword>
<accession>A0AAQ3LFV0</accession>
<evidence type="ECO:0000256" key="2">
    <source>
        <dbReference type="ARBA" id="ARBA00005019"/>
    </source>
</evidence>
<dbReference type="InterPro" id="IPR004821">
    <property type="entry name" value="Cyt_trans-like"/>
</dbReference>
<keyword evidence="4 11" id="KW-0662">Pyridine nucleotide biosynthesis</keyword>
<evidence type="ECO:0000256" key="3">
    <source>
        <dbReference type="ARBA" id="ARBA00009014"/>
    </source>
</evidence>
<comment type="pathway">
    <text evidence="2 11">Cofactor biosynthesis; NAD(+) biosynthesis; deamido-NAD(+) from nicotinate D-ribonucleotide: step 1/1.</text>
</comment>
<keyword evidence="7 11" id="KW-0547">Nucleotide-binding</keyword>
<dbReference type="SUPFAM" id="SSF52374">
    <property type="entry name" value="Nucleotidylyl transferase"/>
    <property type="match status" value="1"/>
</dbReference>
<evidence type="ECO:0000256" key="7">
    <source>
        <dbReference type="ARBA" id="ARBA00022741"/>
    </source>
</evidence>
<dbReference type="CDD" id="cd02165">
    <property type="entry name" value="NMNAT"/>
    <property type="match status" value="1"/>
</dbReference>
<dbReference type="RefSeq" id="WP_317833763.1">
    <property type="nucleotide sequence ID" value="NZ_CP136920.1"/>
</dbReference>
<protein>
    <recommendedName>
        <fullName evidence="11">Probable nicotinate-nucleotide adenylyltransferase</fullName>
        <ecNumber evidence="11">2.7.7.18</ecNumber>
    </recommendedName>
    <alternativeName>
        <fullName evidence="11">Deamido-NAD(+) diphosphorylase</fullName>
    </alternativeName>
    <alternativeName>
        <fullName evidence="11">Deamido-NAD(+) pyrophosphorylase</fullName>
    </alternativeName>
    <alternativeName>
        <fullName evidence="11">Nicotinate mononucleotide adenylyltransferase</fullName>
        <shortName evidence="11">NaMN adenylyltransferase</shortName>
    </alternativeName>
</protein>
<proteinExistence type="inferred from homology"/>
<dbReference type="Proteomes" id="UP001304300">
    <property type="component" value="Chromosome"/>
</dbReference>
<evidence type="ECO:0000313" key="14">
    <source>
        <dbReference type="Proteomes" id="UP001304300"/>
    </source>
</evidence>
<evidence type="ECO:0000256" key="11">
    <source>
        <dbReference type="HAMAP-Rule" id="MF_00244"/>
    </source>
</evidence>
<keyword evidence="9 11" id="KW-0520">NAD</keyword>
<evidence type="ECO:0000256" key="8">
    <source>
        <dbReference type="ARBA" id="ARBA00022840"/>
    </source>
</evidence>
<evidence type="ECO:0000256" key="9">
    <source>
        <dbReference type="ARBA" id="ARBA00023027"/>
    </source>
</evidence>
<comment type="similarity">
    <text evidence="3 11">Belongs to the NadD family.</text>
</comment>